<evidence type="ECO:0000313" key="3">
    <source>
        <dbReference type="Proteomes" id="UP000186684"/>
    </source>
</evidence>
<keyword evidence="3" id="KW-1185">Reference proteome</keyword>
<feature type="transmembrane region" description="Helical" evidence="1">
    <location>
        <begin position="94"/>
        <end position="112"/>
    </location>
</feature>
<accession>A0A1N7PIX0</accession>
<evidence type="ECO:0000313" key="2">
    <source>
        <dbReference type="EMBL" id="SIT10532.1"/>
    </source>
</evidence>
<dbReference type="EMBL" id="FTOQ01000016">
    <property type="protein sequence ID" value="SIT10532.1"/>
    <property type="molecule type" value="Genomic_DNA"/>
</dbReference>
<sequence>MAQSDTTTRSKGSGDAGQDTEALMAQIDTLKADLASITELLGDIGARRTGETLESAKARYASARSEGERLYGEARHRAEDAQDQALEAIRRQPATAIGIAVGLGFLFGFLTSRK</sequence>
<keyword evidence="1" id="KW-0812">Transmembrane</keyword>
<dbReference type="RefSeq" id="WP_076450171.1">
    <property type="nucleotide sequence ID" value="NZ_FTOQ01000016.1"/>
</dbReference>
<keyword evidence="1" id="KW-1133">Transmembrane helix</keyword>
<keyword evidence="1" id="KW-0472">Membrane</keyword>
<dbReference type="STRING" id="633194.SAMN05421759_11634"/>
<dbReference type="Proteomes" id="UP000186684">
    <property type="component" value="Unassembled WGS sequence"/>
</dbReference>
<reference evidence="3" key="1">
    <citation type="submission" date="2017-01" db="EMBL/GenBank/DDBJ databases">
        <authorList>
            <person name="Varghese N."/>
            <person name="Submissions S."/>
        </authorList>
    </citation>
    <scope>NUCLEOTIDE SEQUENCE [LARGE SCALE GENOMIC DNA]</scope>
    <source>
        <strain evidence="3">DSM 29430</strain>
    </source>
</reference>
<protein>
    <submittedName>
        <fullName evidence="2">Membrane-anchored ribosome-binding protein, inhibits growth in stationary phase, ElaB/YqjD/DUF883 family</fullName>
    </submittedName>
</protein>
<dbReference type="OrthoDB" id="8373403at2"/>
<organism evidence="2 3">
    <name type="scientific">Roseivivax lentus</name>
    <dbReference type="NCBI Taxonomy" id="633194"/>
    <lineage>
        <taxon>Bacteria</taxon>
        <taxon>Pseudomonadati</taxon>
        <taxon>Pseudomonadota</taxon>
        <taxon>Alphaproteobacteria</taxon>
        <taxon>Rhodobacterales</taxon>
        <taxon>Roseobacteraceae</taxon>
        <taxon>Roseivivax</taxon>
    </lineage>
</organism>
<gene>
    <name evidence="2" type="ORF">SAMN05421759_11634</name>
</gene>
<name>A0A1N7PIX0_9RHOB</name>
<dbReference type="AlphaFoldDB" id="A0A1N7PIX0"/>
<evidence type="ECO:0000256" key="1">
    <source>
        <dbReference type="SAM" id="Phobius"/>
    </source>
</evidence>
<proteinExistence type="predicted"/>